<dbReference type="GO" id="GO:0030007">
    <property type="term" value="P:intracellular potassium ion homeostasis"/>
    <property type="evidence" value="ECO:0007669"/>
    <property type="project" value="TreeGrafter"/>
</dbReference>
<gene>
    <name evidence="8" type="ORF">H4R26_005350</name>
</gene>
<reference evidence="8" key="1">
    <citation type="submission" date="2022-07" db="EMBL/GenBank/DDBJ databases">
        <title>Phylogenomic reconstructions and comparative analyses of Kickxellomycotina fungi.</title>
        <authorList>
            <person name="Reynolds N.K."/>
            <person name="Stajich J.E."/>
            <person name="Barry K."/>
            <person name="Grigoriev I.V."/>
            <person name="Crous P."/>
            <person name="Smith M.E."/>
        </authorList>
    </citation>
    <scope>NUCLEOTIDE SEQUENCE</scope>
    <source>
        <strain evidence="8">IMI 214461</strain>
    </source>
</reference>
<dbReference type="InterPro" id="IPR008250">
    <property type="entry name" value="ATPase_P-typ_transduc_dom_A_sf"/>
</dbReference>
<dbReference type="PANTHER" id="PTHR43294">
    <property type="entry name" value="SODIUM/POTASSIUM-TRANSPORTING ATPASE SUBUNIT ALPHA"/>
    <property type="match status" value="1"/>
</dbReference>
<dbReference type="InterPro" id="IPR050510">
    <property type="entry name" value="Cation_transp_ATPase_P-type"/>
</dbReference>
<dbReference type="InterPro" id="IPR023298">
    <property type="entry name" value="ATPase_P-typ_TM_dom_sf"/>
</dbReference>
<keyword evidence="6" id="KW-0812">Transmembrane</keyword>
<feature type="transmembrane region" description="Helical" evidence="6">
    <location>
        <begin position="126"/>
        <end position="148"/>
    </location>
</feature>
<evidence type="ECO:0000256" key="1">
    <source>
        <dbReference type="ARBA" id="ARBA00004651"/>
    </source>
</evidence>
<dbReference type="InterPro" id="IPR059000">
    <property type="entry name" value="ATPase_P-type_domA"/>
</dbReference>
<feature type="transmembrane region" description="Helical" evidence="6">
    <location>
        <begin position="160"/>
        <end position="179"/>
    </location>
</feature>
<dbReference type="EMBL" id="JANBQF010000879">
    <property type="protein sequence ID" value="KAJ1998721.1"/>
    <property type="molecule type" value="Genomic_DNA"/>
</dbReference>
<dbReference type="PRINTS" id="PR00121">
    <property type="entry name" value="NAKATPASE"/>
</dbReference>
<dbReference type="Gene3D" id="2.70.150.10">
    <property type="entry name" value="Calcium-transporting ATPase, cytoplasmic transduction domain A"/>
    <property type="match status" value="1"/>
</dbReference>
<dbReference type="OrthoDB" id="158672at2759"/>
<dbReference type="SUPFAM" id="SSF81665">
    <property type="entry name" value="Calcium ATPase, transmembrane domain M"/>
    <property type="match status" value="1"/>
</dbReference>
<dbReference type="Pfam" id="PF00690">
    <property type="entry name" value="Cation_ATPase_N"/>
    <property type="match status" value="1"/>
</dbReference>
<dbReference type="NCBIfam" id="TIGR01494">
    <property type="entry name" value="ATPase_P-type"/>
    <property type="match status" value="1"/>
</dbReference>
<evidence type="ECO:0000259" key="7">
    <source>
        <dbReference type="SMART" id="SM00831"/>
    </source>
</evidence>
<evidence type="ECO:0000256" key="2">
    <source>
        <dbReference type="ARBA" id="ARBA00022475"/>
    </source>
</evidence>
<feature type="transmembrane region" description="Helical" evidence="6">
    <location>
        <begin position="318"/>
        <end position="341"/>
    </location>
</feature>
<evidence type="ECO:0000256" key="4">
    <source>
        <dbReference type="ARBA" id="ARBA00022840"/>
    </source>
</evidence>
<dbReference type="Proteomes" id="UP001150907">
    <property type="component" value="Unassembled WGS sequence"/>
</dbReference>
<dbReference type="SMART" id="SM00831">
    <property type="entry name" value="Cation_ATPase_N"/>
    <property type="match status" value="1"/>
</dbReference>
<keyword evidence="2" id="KW-1003">Cell membrane</keyword>
<keyword evidence="6" id="KW-0472">Membrane</keyword>
<evidence type="ECO:0000256" key="6">
    <source>
        <dbReference type="SAM" id="Phobius"/>
    </source>
</evidence>
<dbReference type="InterPro" id="IPR004014">
    <property type="entry name" value="ATPase_P-typ_cation-transptr_N"/>
</dbReference>
<evidence type="ECO:0000256" key="3">
    <source>
        <dbReference type="ARBA" id="ARBA00022741"/>
    </source>
</evidence>
<dbReference type="GO" id="GO:0005391">
    <property type="term" value="F:P-type sodium:potassium-exchanging transporter activity"/>
    <property type="evidence" value="ECO:0007669"/>
    <property type="project" value="TreeGrafter"/>
</dbReference>
<dbReference type="GO" id="GO:1902600">
    <property type="term" value="P:proton transmembrane transport"/>
    <property type="evidence" value="ECO:0007669"/>
    <property type="project" value="TreeGrafter"/>
</dbReference>
<accession>A0A9W8EFX7</accession>
<dbReference type="GO" id="GO:0005886">
    <property type="term" value="C:plasma membrane"/>
    <property type="evidence" value="ECO:0007669"/>
    <property type="project" value="UniProtKB-SubCell"/>
</dbReference>
<dbReference type="GO" id="GO:0036376">
    <property type="term" value="P:sodium ion export across plasma membrane"/>
    <property type="evidence" value="ECO:0007669"/>
    <property type="project" value="TreeGrafter"/>
</dbReference>
<evidence type="ECO:0000313" key="8">
    <source>
        <dbReference type="EMBL" id="KAJ1998721.1"/>
    </source>
</evidence>
<protein>
    <recommendedName>
        <fullName evidence="7">Cation-transporting P-type ATPase N-terminal domain-containing protein</fullName>
    </recommendedName>
</protein>
<dbReference type="PANTHER" id="PTHR43294:SF21">
    <property type="entry name" value="CATION TRANSPORTING ATPASE"/>
    <property type="match status" value="1"/>
</dbReference>
<dbReference type="SUPFAM" id="SSF81653">
    <property type="entry name" value="Calcium ATPase, transduction domain A"/>
    <property type="match status" value="1"/>
</dbReference>
<dbReference type="GO" id="GO:0006883">
    <property type="term" value="P:intracellular sodium ion homeostasis"/>
    <property type="evidence" value="ECO:0007669"/>
    <property type="project" value="TreeGrafter"/>
</dbReference>
<dbReference type="Pfam" id="PF00122">
    <property type="entry name" value="E1-E2_ATPase"/>
    <property type="match status" value="1"/>
</dbReference>
<feature type="domain" description="Cation-transporting P-type ATPase N-terminal" evidence="7">
    <location>
        <begin position="69"/>
        <end position="150"/>
    </location>
</feature>
<dbReference type="AlphaFoldDB" id="A0A9W8EFX7"/>
<dbReference type="Gene3D" id="1.20.1110.10">
    <property type="entry name" value="Calcium-transporting ATPase, transmembrane domain"/>
    <property type="match status" value="1"/>
</dbReference>
<dbReference type="InterPro" id="IPR001757">
    <property type="entry name" value="P_typ_ATPase"/>
</dbReference>
<name>A0A9W8EFX7_9FUNG</name>
<comment type="subcellular location">
    <subcellularLocation>
        <location evidence="1">Cell membrane</location>
        <topology evidence="1">Multi-pass membrane protein</topology>
    </subcellularLocation>
</comment>
<sequence length="369" mass="39769">MPAAGANEPRAPGGGGLPRTITFTADENANDQRAAHLQNLRTFPSREVSSEKTAVKSEAEAGKKNVDITEHLLSLDEVCERFNVQANADRPQDSFGLSASQAADLLATNGPNTLTPPKKKSSLRKFFICVTSLFNLMLIAAGILEYILLGIDYENNKANIYMGAILIAVAFINAAVEWYQERKSENTLAALLKMIPAKTHVIRERKLESIQSADVVAGDVLFLRMGDKIPADCYVFSSSDLKVDNSSLTGESEPQEREPGNTMRNALEATNLAFNGTLAVSGEAYAIVVRTGDHTVLGQIAGLTAGEEKAKSPLNHEIAIFVRIIASVAVFTAAVFFIAGMCLYKDFPFAINFAIGIFVAWVPEGLPAT</sequence>
<dbReference type="GO" id="GO:0005524">
    <property type="term" value="F:ATP binding"/>
    <property type="evidence" value="ECO:0007669"/>
    <property type="project" value="UniProtKB-KW"/>
</dbReference>
<comment type="caution">
    <text evidence="8">The sequence shown here is derived from an EMBL/GenBank/DDBJ whole genome shotgun (WGS) entry which is preliminary data.</text>
</comment>
<dbReference type="GO" id="GO:1990573">
    <property type="term" value="P:potassium ion import across plasma membrane"/>
    <property type="evidence" value="ECO:0007669"/>
    <property type="project" value="TreeGrafter"/>
</dbReference>
<keyword evidence="3" id="KW-0547">Nucleotide-binding</keyword>
<keyword evidence="6" id="KW-1133">Transmembrane helix</keyword>
<proteinExistence type="predicted"/>
<feature type="non-terminal residue" evidence="8">
    <location>
        <position position="1"/>
    </location>
</feature>
<dbReference type="GO" id="GO:0016887">
    <property type="term" value="F:ATP hydrolysis activity"/>
    <property type="evidence" value="ECO:0007669"/>
    <property type="project" value="InterPro"/>
</dbReference>
<keyword evidence="9" id="KW-1185">Reference proteome</keyword>
<evidence type="ECO:0000313" key="9">
    <source>
        <dbReference type="Proteomes" id="UP001150907"/>
    </source>
</evidence>
<keyword evidence="4" id="KW-0067">ATP-binding</keyword>
<organism evidence="8 9">
    <name type="scientific">Coemansia thaxteri</name>
    <dbReference type="NCBI Taxonomy" id="2663907"/>
    <lineage>
        <taxon>Eukaryota</taxon>
        <taxon>Fungi</taxon>
        <taxon>Fungi incertae sedis</taxon>
        <taxon>Zoopagomycota</taxon>
        <taxon>Kickxellomycotina</taxon>
        <taxon>Kickxellomycetes</taxon>
        <taxon>Kickxellales</taxon>
        <taxon>Kickxellaceae</taxon>
        <taxon>Coemansia</taxon>
    </lineage>
</organism>
<evidence type="ECO:0000256" key="5">
    <source>
        <dbReference type="SAM" id="MobiDB-lite"/>
    </source>
</evidence>
<feature type="region of interest" description="Disordered" evidence="5">
    <location>
        <begin position="1"/>
        <end position="22"/>
    </location>
</feature>